<dbReference type="EMBL" id="JAWIZZ010000038">
    <property type="protein sequence ID" value="KAK5781119.1"/>
    <property type="molecule type" value="Genomic_DNA"/>
</dbReference>
<feature type="region of interest" description="Disordered" evidence="1">
    <location>
        <begin position="126"/>
        <end position="170"/>
    </location>
</feature>
<name>A0AAN7WLX9_9SACH</name>
<organism evidence="2 3">
    <name type="scientific">Arxiozyma heterogenica</name>
    <dbReference type="NCBI Taxonomy" id="278026"/>
    <lineage>
        <taxon>Eukaryota</taxon>
        <taxon>Fungi</taxon>
        <taxon>Dikarya</taxon>
        <taxon>Ascomycota</taxon>
        <taxon>Saccharomycotina</taxon>
        <taxon>Saccharomycetes</taxon>
        <taxon>Saccharomycetales</taxon>
        <taxon>Saccharomycetaceae</taxon>
        <taxon>Arxiozyma</taxon>
    </lineage>
</organism>
<gene>
    <name evidence="2" type="ORF">RI543_001510</name>
</gene>
<comment type="caution">
    <text evidence="2">The sequence shown here is derived from an EMBL/GenBank/DDBJ whole genome shotgun (WGS) entry which is preliminary data.</text>
</comment>
<accession>A0AAN7WLX9</accession>
<sequence length="189" mass="21449">MNKQSNANLNKYTVYDACNSIIKVSKNHIMPADELLSKKINHILPIPFKSRNDFEQISEIDKQEGLYTGNLAPQIDLKVLHYFLTQLCIQRYPHLINCFDETSLITLGLLVDQWIEEYFYSMDSEESATELDSDSEGTENTSESYDDGSESEDATALTNNTETSKPIIGKGPAQSFVKFVNYRDFPADI</sequence>
<keyword evidence="3" id="KW-1185">Reference proteome</keyword>
<evidence type="ECO:0000256" key="1">
    <source>
        <dbReference type="SAM" id="MobiDB-lite"/>
    </source>
</evidence>
<evidence type="ECO:0000313" key="2">
    <source>
        <dbReference type="EMBL" id="KAK5781119.1"/>
    </source>
</evidence>
<dbReference type="Pfam" id="PF05234">
    <property type="entry name" value="UAF_Rrn10"/>
    <property type="match status" value="1"/>
</dbReference>
<feature type="compositionally biased region" description="Acidic residues" evidence="1">
    <location>
        <begin position="126"/>
        <end position="137"/>
    </location>
</feature>
<dbReference type="InterPro" id="IPR022793">
    <property type="entry name" value="Rrn10"/>
</dbReference>
<evidence type="ECO:0008006" key="4">
    <source>
        <dbReference type="Google" id="ProtNLM"/>
    </source>
</evidence>
<dbReference type="Proteomes" id="UP001306508">
    <property type="component" value="Unassembled WGS sequence"/>
</dbReference>
<protein>
    <recommendedName>
        <fullName evidence="4">RNA polymerase I-specific transcription initiation factor RRN10</fullName>
    </recommendedName>
</protein>
<dbReference type="PANTHER" id="PTHR28054">
    <property type="entry name" value="RNA POLYMERASE I-SPECIFIC TRANSCRIPTION INITIATION FACTOR RRN10"/>
    <property type="match status" value="1"/>
</dbReference>
<proteinExistence type="predicted"/>
<evidence type="ECO:0000313" key="3">
    <source>
        <dbReference type="Proteomes" id="UP001306508"/>
    </source>
</evidence>
<feature type="compositionally biased region" description="Acidic residues" evidence="1">
    <location>
        <begin position="144"/>
        <end position="153"/>
    </location>
</feature>
<dbReference type="PANTHER" id="PTHR28054:SF1">
    <property type="entry name" value="RNA POLYMERASE I-SPECIFIC TRANSCRIPTION INITIATION FACTOR RRN10"/>
    <property type="match status" value="1"/>
</dbReference>
<reference evidence="3" key="1">
    <citation type="submission" date="2023-07" db="EMBL/GenBank/DDBJ databases">
        <title>A draft genome of Kazachstania heterogenica Y-27499.</title>
        <authorList>
            <person name="Donic C."/>
            <person name="Kralova J.S."/>
            <person name="Fidel L."/>
            <person name="Ben-Dor S."/>
            <person name="Jung S."/>
        </authorList>
    </citation>
    <scope>NUCLEOTIDE SEQUENCE [LARGE SCALE GENOMIC DNA]</scope>
    <source>
        <strain evidence="3">Y27499</strain>
    </source>
</reference>
<dbReference type="AlphaFoldDB" id="A0AAN7WLX9"/>
<dbReference type="GO" id="GO:0006360">
    <property type="term" value="P:transcription by RNA polymerase I"/>
    <property type="evidence" value="ECO:0007669"/>
    <property type="project" value="InterPro"/>
</dbReference>